<evidence type="ECO:0000313" key="3">
    <source>
        <dbReference type="Proteomes" id="UP000001307"/>
    </source>
</evidence>
<proteinExistence type="predicted"/>
<sequence length="70" mass="8134">MSSDNSKQNIQEKKIINDQNQQNETGSQNLKNHLLRNDVAPPIAMDTLYEQHFTGENLTRVLIIHDRLFD</sequence>
<accession>E4Y1W4</accession>
<evidence type="ECO:0000256" key="1">
    <source>
        <dbReference type="SAM" id="MobiDB-lite"/>
    </source>
</evidence>
<keyword evidence="3" id="KW-1185">Reference proteome</keyword>
<name>E4Y1W4_OIKDI</name>
<dbReference type="InParanoid" id="E4Y1W4"/>
<feature type="non-terminal residue" evidence="2">
    <location>
        <position position="70"/>
    </location>
</feature>
<dbReference type="AlphaFoldDB" id="E4Y1W4"/>
<evidence type="ECO:0000313" key="2">
    <source>
        <dbReference type="EMBL" id="CBY15858.1"/>
    </source>
</evidence>
<reference evidence="2" key="1">
    <citation type="journal article" date="2010" name="Science">
        <title>Plasticity of animal genome architecture unmasked by rapid evolution of a pelagic tunicate.</title>
        <authorList>
            <person name="Denoeud F."/>
            <person name="Henriet S."/>
            <person name="Mungpakdee S."/>
            <person name="Aury J.M."/>
            <person name="Da Silva C."/>
            <person name="Brinkmann H."/>
            <person name="Mikhaleva J."/>
            <person name="Olsen L.C."/>
            <person name="Jubin C."/>
            <person name="Canestro C."/>
            <person name="Bouquet J.M."/>
            <person name="Danks G."/>
            <person name="Poulain J."/>
            <person name="Campsteijn C."/>
            <person name="Adamski M."/>
            <person name="Cross I."/>
            <person name="Yadetie F."/>
            <person name="Muffato M."/>
            <person name="Louis A."/>
            <person name="Butcher S."/>
            <person name="Tsagkogeorga G."/>
            <person name="Konrad A."/>
            <person name="Singh S."/>
            <person name="Jensen M.F."/>
            <person name="Cong E.H."/>
            <person name="Eikeseth-Otteraa H."/>
            <person name="Noel B."/>
            <person name="Anthouard V."/>
            <person name="Porcel B.M."/>
            <person name="Kachouri-Lafond R."/>
            <person name="Nishino A."/>
            <person name="Ugolini M."/>
            <person name="Chourrout P."/>
            <person name="Nishida H."/>
            <person name="Aasland R."/>
            <person name="Huzurbazar S."/>
            <person name="Westhof E."/>
            <person name="Delsuc F."/>
            <person name="Lehrach H."/>
            <person name="Reinhardt R."/>
            <person name="Weissenbach J."/>
            <person name="Roy S.W."/>
            <person name="Artiguenave F."/>
            <person name="Postlethwait J.H."/>
            <person name="Manak J.R."/>
            <person name="Thompson E.M."/>
            <person name="Jaillon O."/>
            <person name="Du Pasquier L."/>
            <person name="Boudinot P."/>
            <person name="Liberles D.A."/>
            <person name="Volff J.N."/>
            <person name="Philippe H."/>
            <person name="Lenhard B."/>
            <person name="Roest Crollius H."/>
            <person name="Wincker P."/>
            <person name="Chourrout D."/>
        </authorList>
    </citation>
    <scope>NUCLEOTIDE SEQUENCE [LARGE SCALE GENOMIC DNA]</scope>
</reference>
<dbReference type="EMBL" id="FN653702">
    <property type="protein sequence ID" value="CBY15858.1"/>
    <property type="molecule type" value="Genomic_DNA"/>
</dbReference>
<feature type="compositionally biased region" description="Polar residues" evidence="1">
    <location>
        <begin position="17"/>
        <end position="31"/>
    </location>
</feature>
<feature type="region of interest" description="Disordered" evidence="1">
    <location>
        <begin position="1"/>
        <end position="34"/>
    </location>
</feature>
<dbReference type="Proteomes" id="UP000001307">
    <property type="component" value="Unassembled WGS sequence"/>
</dbReference>
<organism evidence="2">
    <name type="scientific">Oikopleura dioica</name>
    <name type="common">Tunicate</name>
    <dbReference type="NCBI Taxonomy" id="34765"/>
    <lineage>
        <taxon>Eukaryota</taxon>
        <taxon>Metazoa</taxon>
        <taxon>Chordata</taxon>
        <taxon>Tunicata</taxon>
        <taxon>Appendicularia</taxon>
        <taxon>Copelata</taxon>
        <taxon>Oikopleuridae</taxon>
        <taxon>Oikopleura</taxon>
    </lineage>
</organism>
<gene>
    <name evidence="2" type="ORF">GSOID_T00014182001</name>
</gene>
<protein>
    <submittedName>
        <fullName evidence="2">Uncharacterized protein</fullName>
    </submittedName>
</protein>